<dbReference type="Proteomes" id="UP000603453">
    <property type="component" value="Unassembled WGS sequence"/>
</dbReference>
<protein>
    <submittedName>
        <fullName evidence="1">Uncharacterized protein</fullName>
    </submittedName>
</protein>
<organism evidence="1 2">
    <name type="scientific">Mucor saturninus</name>
    <dbReference type="NCBI Taxonomy" id="64648"/>
    <lineage>
        <taxon>Eukaryota</taxon>
        <taxon>Fungi</taxon>
        <taxon>Fungi incertae sedis</taxon>
        <taxon>Mucoromycota</taxon>
        <taxon>Mucoromycotina</taxon>
        <taxon>Mucoromycetes</taxon>
        <taxon>Mucorales</taxon>
        <taxon>Mucorineae</taxon>
        <taxon>Mucoraceae</taxon>
        <taxon>Mucor</taxon>
    </lineage>
</organism>
<dbReference type="PANTHER" id="PTHR35871:SF1">
    <property type="entry name" value="CXC1-LIKE CYSTEINE CLUSTER ASSOCIATED WITH KDZ TRANSPOSASES DOMAIN-CONTAINING PROTEIN"/>
    <property type="match status" value="1"/>
</dbReference>
<dbReference type="AlphaFoldDB" id="A0A8H7RC43"/>
<evidence type="ECO:0000313" key="1">
    <source>
        <dbReference type="EMBL" id="KAG2206998.1"/>
    </source>
</evidence>
<keyword evidence="2" id="KW-1185">Reference proteome</keyword>
<sequence length="513" mass="58683">MAKSRKRINVGRKAKFIQMERIAAAKYIANEAIAKEAEIVDMPSREEVNAEAFPISWSNATEKTGDQKFKLLFYGVIDNNSRWITTPPQVEKKEKPRRPDEASLVKIRESLPILEAKIHISGNATSDQHHKGVKQFLKYVVVKHVMLQLLDGKTFVEATKLALNTGDIPCHQQGKHAKRKSILSDPDVKERCVTWLRSQDPVRSSIPALRQHIRPEVLSELLELENDVEAGADVISSQPEHPLSNVALATYLKAWDFDYKTGKDQTYFDDYERDDVIRYRIKWAQQMMEWHKRMETYPLDDENADPVQPSLKDNEKKMVLVTHDESIFYSNDCKVTRWCEKNESMILPKGQGRSIMISSFMCPCHGTMRGTVNGVNLISRVIFFPGNSNGDGYWTNRDLTSQLYDLDHNNPNCVGIFAFDQSSNHKAFADDALVASRMTSGTNEVKSSTMYRFRNTTYVDRNGIIKPQSMYTMESMDVDAAMKEINRRRAKGQAFDANALVEKYRHAQVNFII</sequence>
<dbReference type="PANTHER" id="PTHR35871">
    <property type="entry name" value="EXPRESSED PROTEIN"/>
    <property type="match status" value="1"/>
</dbReference>
<evidence type="ECO:0000313" key="2">
    <source>
        <dbReference type="Proteomes" id="UP000603453"/>
    </source>
</evidence>
<comment type="caution">
    <text evidence="1">The sequence shown here is derived from an EMBL/GenBank/DDBJ whole genome shotgun (WGS) entry which is preliminary data.</text>
</comment>
<gene>
    <name evidence="1" type="ORF">INT47_008467</name>
</gene>
<dbReference type="OrthoDB" id="10044727at2759"/>
<reference evidence="1" key="1">
    <citation type="submission" date="2020-12" db="EMBL/GenBank/DDBJ databases">
        <title>Metabolic potential, ecology and presence of endohyphal bacteria is reflected in genomic diversity of Mucoromycotina.</title>
        <authorList>
            <person name="Muszewska A."/>
            <person name="Okrasinska A."/>
            <person name="Steczkiewicz K."/>
            <person name="Drgas O."/>
            <person name="Orlowska M."/>
            <person name="Perlinska-Lenart U."/>
            <person name="Aleksandrzak-Piekarczyk T."/>
            <person name="Szatraj K."/>
            <person name="Zielenkiewicz U."/>
            <person name="Pilsyk S."/>
            <person name="Malc E."/>
            <person name="Mieczkowski P."/>
            <person name="Kruszewska J.S."/>
            <person name="Biernat P."/>
            <person name="Pawlowska J."/>
        </authorList>
    </citation>
    <scope>NUCLEOTIDE SEQUENCE</scope>
    <source>
        <strain evidence="1">WA0000017839</strain>
    </source>
</reference>
<name>A0A8H7RC43_9FUNG</name>
<dbReference type="EMBL" id="JAEPRD010000027">
    <property type="protein sequence ID" value="KAG2206998.1"/>
    <property type="molecule type" value="Genomic_DNA"/>
</dbReference>
<accession>A0A8H7RC43</accession>
<proteinExistence type="predicted"/>